<dbReference type="CDD" id="cd00009">
    <property type="entry name" value="AAA"/>
    <property type="match status" value="1"/>
</dbReference>
<comment type="similarity">
    <text evidence="1">Belongs to the IS21/IS1162 putative ATP-binding protein family.</text>
</comment>
<evidence type="ECO:0000313" key="5">
    <source>
        <dbReference type="Proteomes" id="UP000535511"/>
    </source>
</evidence>
<evidence type="ECO:0000259" key="3">
    <source>
        <dbReference type="SMART" id="SM00382"/>
    </source>
</evidence>
<accession>A0A7Y9JBX3</accession>
<protein>
    <submittedName>
        <fullName evidence="4">DNA replication protein DnaC</fullName>
    </submittedName>
</protein>
<dbReference type="Gene3D" id="3.40.50.300">
    <property type="entry name" value="P-loop containing nucleotide triphosphate hydrolases"/>
    <property type="match status" value="1"/>
</dbReference>
<feature type="region of interest" description="Disordered" evidence="2">
    <location>
        <begin position="239"/>
        <end position="287"/>
    </location>
</feature>
<dbReference type="InterPro" id="IPR047661">
    <property type="entry name" value="IstB"/>
</dbReference>
<dbReference type="InterPro" id="IPR027417">
    <property type="entry name" value="P-loop_NTPase"/>
</dbReference>
<dbReference type="InterPro" id="IPR003593">
    <property type="entry name" value="AAA+_ATPase"/>
</dbReference>
<dbReference type="SUPFAM" id="SSF52540">
    <property type="entry name" value="P-loop containing nucleoside triphosphate hydrolases"/>
    <property type="match status" value="1"/>
</dbReference>
<comment type="caution">
    <text evidence="4">The sequence shown here is derived from an EMBL/GenBank/DDBJ whole genome shotgun (WGS) entry which is preliminary data.</text>
</comment>
<dbReference type="AlphaFoldDB" id="A0A7Y9JBX3"/>
<reference evidence="4 5" key="1">
    <citation type="submission" date="2020-07" db="EMBL/GenBank/DDBJ databases">
        <title>Sequencing the genomes of 1000 actinobacteria strains.</title>
        <authorList>
            <person name="Klenk H.-P."/>
        </authorList>
    </citation>
    <scope>NUCLEOTIDE SEQUENCE [LARGE SCALE GENOMIC DNA]</scope>
    <source>
        <strain evidence="4 5">DSM 21350</strain>
    </source>
</reference>
<organism evidence="4 5">
    <name type="scientific">Nocardioides panaciterrulae</name>
    <dbReference type="NCBI Taxonomy" id="661492"/>
    <lineage>
        <taxon>Bacteria</taxon>
        <taxon>Bacillati</taxon>
        <taxon>Actinomycetota</taxon>
        <taxon>Actinomycetes</taxon>
        <taxon>Propionibacteriales</taxon>
        <taxon>Nocardioidaceae</taxon>
        <taxon>Nocardioides</taxon>
    </lineage>
</organism>
<dbReference type="PANTHER" id="PTHR30050:SF4">
    <property type="entry name" value="ATP-BINDING PROTEIN RV3427C IN INSERTION SEQUENCE-RELATED"/>
    <property type="match status" value="1"/>
</dbReference>
<dbReference type="GO" id="GO:0005524">
    <property type="term" value="F:ATP binding"/>
    <property type="evidence" value="ECO:0007669"/>
    <property type="project" value="InterPro"/>
</dbReference>
<evidence type="ECO:0000256" key="1">
    <source>
        <dbReference type="ARBA" id="ARBA00008059"/>
    </source>
</evidence>
<keyword evidence="5" id="KW-1185">Reference proteome</keyword>
<feature type="compositionally biased region" description="Basic residues" evidence="2">
    <location>
        <begin position="239"/>
        <end position="248"/>
    </location>
</feature>
<dbReference type="SMART" id="SM00382">
    <property type="entry name" value="AAA"/>
    <property type="match status" value="1"/>
</dbReference>
<evidence type="ECO:0000256" key="2">
    <source>
        <dbReference type="SAM" id="MobiDB-lite"/>
    </source>
</evidence>
<dbReference type="NCBIfam" id="NF038214">
    <property type="entry name" value="IS21_help_AAA"/>
    <property type="match status" value="1"/>
</dbReference>
<dbReference type="EMBL" id="JACCBG010000001">
    <property type="protein sequence ID" value="NYD42636.1"/>
    <property type="molecule type" value="Genomic_DNA"/>
</dbReference>
<proteinExistence type="inferred from homology"/>
<dbReference type="RefSeq" id="WP_281380840.1">
    <property type="nucleotide sequence ID" value="NZ_JACCBG010000001.1"/>
</dbReference>
<dbReference type="GO" id="GO:0006260">
    <property type="term" value="P:DNA replication"/>
    <property type="evidence" value="ECO:0007669"/>
    <property type="project" value="TreeGrafter"/>
</dbReference>
<dbReference type="Pfam" id="PF01695">
    <property type="entry name" value="IstB_IS21"/>
    <property type="match status" value="1"/>
</dbReference>
<dbReference type="PANTHER" id="PTHR30050">
    <property type="entry name" value="CHROMOSOMAL REPLICATION INITIATOR PROTEIN DNAA"/>
    <property type="match status" value="1"/>
</dbReference>
<feature type="domain" description="AAA+ ATPase" evidence="3">
    <location>
        <begin position="107"/>
        <end position="239"/>
    </location>
</feature>
<sequence length="287" mass="31040">MAAKTKSDATEALKQLTYLASALKAPRITESAARLAGHARDAGWTHEEYLAAVLDREVAARNASGAQLRIRAAGFAARKTIEEFDWDAQPAVRQQIAALASGGFLTEARNVVLLGPPGTGKTHLATGLGIAAANHGHRVLFATATEWVARLTDAHHSGRPPQELARLRRYGLIIVDEVGYLPFEQDAANLFFQLVSSRYEHASLILTTNLPFSGWGGVFGDQAVAAAMIDRVVHHTAPRRAARGALRRPHPEGRQLPATQPRHRHPAQHPRDRGPRAALGLRNHGLG</sequence>
<gene>
    <name evidence="4" type="ORF">BJZ21_002719</name>
</gene>
<dbReference type="NCBIfam" id="NF005098">
    <property type="entry name" value="PRK06526.1"/>
    <property type="match status" value="1"/>
</dbReference>
<dbReference type="Proteomes" id="UP000535511">
    <property type="component" value="Unassembled WGS sequence"/>
</dbReference>
<dbReference type="InterPro" id="IPR002611">
    <property type="entry name" value="IstB_ATP-bd"/>
</dbReference>
<name>A0A7Y9JBX3_9ACTN</name>
<evidence type="ECO:0000313" key="4">
    <source>
        <dbReference type="EMBL" id="NYD42636.1"/>
    </source>
</evidence>